<proteinExistence type="predicted"/>
<sequence length="3148" mass="351529">MDDLLYIEPKILQRLETGRILKHDLLALKDQLKRVYKTLNLYKNNKSTDKSEKFSITAATYSENDLKTYVDTLVNSLNKSLLKLDSIGQIRLVKSLLDQLVRVCYVSGNLEFKESEYTGNFVTLYLKHELDRSSNTHNTSNRSALVSFIRDVVNEKVANHYMLLLFQQHLKLLDRDGYGQFMDDIVRKLKRSSSNVLHILAILLRNVDVNVVGNLCEVLVLLCSYPFDSLVMEILEVLSVSIHVNGCVSTGYPLNDLVGRLLSHVSSTSNRDETEKLSTILSCIIYSPYHLSGSGLALHNEFLSDSDNRLAITTDEAFNNRQSTHTDWTAVVDKHIATIDRNCNNKLFSKVQVNFIKFTTNLYLLSRDDRLLCILVKLFNTIGSVGDSHVNYVLQSVIMVYYDPLSSLDGTHFSTGSVDKLDKAVVTKIYNSVVDKPIYKLTLVQSLYLALKLGVDVKFVGKLETDGLDLYYTLIAFHYYYHLLTNSSGSLGLTKTDSGFDLESFVNSYVNNTPSDQLQVYHSLLQLYSRLTNVNGLLIKTINNLMSSLDVDHIANMFLVVLVKRLHNRRLLFHLHGVFSDRIASDVNLSLLYVFVMSSPSVHRYDYVELKRNFPMVSSPINDGIWNAVVNRAMASPEGSRTMLTSLIKLTRLLYSHNVDLSFLLTFRQLDCVLPFLLNSLLENCHRYLSVNVNNVSSNSALENAMMDNILPTTVGEEEVEALYNVYENVQMIENESEILKGKNIKRADLDSIKAYRSYLVYKQRLEILNNVVNVYNILYNVFYRQLKSRSSSDNNISISNGIGISGGNFRLLFYMVLKLNSIKLFRHFNRILLKIMLDVVFNNATSAKMIGYLYAPSSSTTSYGVSNSDGTSERGLSKGSAEDGSDDDACVDGSNELGGVGILQLLCDNLNRNCLFECFTVINYVVCRLVVSTSRGLPLSFDTRSEDGLQGVETIYSAVLLMLKNKYVFDVNIFKYVYYLHVKRRSCVDLLDNLGYLIDRSNLVYLFHLYFLTNIKAILGLVSTVSSDCLRSTLLKDNNGSNNECGLEGFEKEIVETDLFEKEFGIVKKVKLETYLALFETNGVQGIQHEDESNENDIIELFKLYMIDLPTLTGSDNRDNLEVFSNYYCKHYDPMSFLELFDRYVDKFRDKSQFYELLNSMLRTKLERGRDEKNNVLLYLLDKYCYVDYYHHLLGSIRLVIDGVDVLNTLDGVAGLIGELTRRYIVLKPDLPSINNSDGSSPTDKRDDSVNKGVVTISRSDSVTDKREQIRSDSKQTDMLMVLLITTGLLNIKIHQSGVLNESDQTKELSQSVTWTIENLLQLIPFNADSTLINEAKQTLLNLFSLTKISTNYATDQLNLYYSYALSESRYTSIFLVLLSVADGVNRANCPVKSPSRGSGRDAYRYHFVNKLVGVNSGINHHAYEQYLESIIVNMSNGTTSSRDHSGSSRGLGGGDKGSSVVDAASIVLLESIVVEYGNELSNLYELLYIMSNNVIYINSLKRIIRSLVKGNNWGSGDEGGDRDKWDRLAVSNFNAFYNIVINNLIPSNNATASGSPKHGAKINKNLLLYYNLYLLNFLVTNFSHLLLDNNLLRVLDVVNEYVININSKLKSLSVCIINSFVNLLGTASVFYEHRKFLVSALTVPNDQNLVSLVERVSGACEQGTVAASLSTTNPSFGGVSSAERLKMDITLLNYLITKCIKISKLKLKLVLISTHLLRETQSLETLSYYVNNVVYLLLHLIYDPIQDVYSSILELIRLFSLQYTLISANETSDKLTNGTATSHNTYNDRANIDKRYSGVSRVNSGRSSGVNNLSIESVTNSHGYPLDDFEGTDLIYVLFGKLKHELIHGERFASFSTQGVSGVKQGVGGTQQPVETSEQLLVCNLISNLLMHLNEDYKFHIVNGFYRHIYQFAHTSGSYSSSSSGLTNSTGNSVEVGSEERHWMKELVAYISMFVYLPYSCHQLINANINSILGLLIRLFSYGEFNSILSHVFTSLVLINNGHIVPPRSSTSGTSKKSATAKSGPPEVTRPDGDFDKLKDRVNRLIVYYLLYSLYPFSTIASAANSCAGTKSTGDNDENVYGRSYSGSTDSLDGVNSYESSINGDGSAETPSVNYSGSSPEDRAELKLTLLKLVYLFINPQFVLSCDYPLNHLFQAGNSASNPSATRELDTRQKLIWSYIYLNKFDLNDAVNINITRFIKLHNIQYILNTIVSVLIGVIFDNLFYNSVENKLIANRCLKFMLERYSSYSGSVLDKLLSPPIVGAEGGTDVNNGSLDVGTDVNNGSLDGGTDVNNGSLGVGASGDEYNIFYIMNYVYRSSPSSELVSTGGTSKELMEGTEDMKDNQNKITLFTTSKAVYIPHTNCEGAVKKHSVGISTDSILVGSCLGIHTYYTTTSDLSKLKHSDQSADPQDHMADSRIKLDQVVLFLTKCLRYHKCCKYALESLSLISNHYSNVLVATIIPSFLSVFECTDTEVDEAVDSEDMVYSREDDAVRSVYYLVSYNNDYFEYIFDQLVDTYHSNLEADCVDTGSGGATGNHKNDMILELLLKLCNINGGELILDNKDEFFQLLSILNGLYGTTASTVATAGNNESGVSSVNATSGSFGNFNSSSGSFGSKGLSAGSSGNSDLLDRFLHSIDNDNIYKLIYLLIKEILEVVASSSNGLIGEENPVELYFVMLHKLLDNKMIITNFMQEYLTFILHLTTTISGSAGHGGLRMGLGGGNGMEMVETYVYMLFNKLVSINTNKLGTVIDTIHDHLSANYSVTDAETSRAVNDASSGNNKNVWTSIIELCIGYLNNNSSNSLIKNPIEVLLILSEHNVNNFVGGCLKLFGILIRLINASSGAVGVSGPTSLAGVQVNTSNQGATNKSRENRLNLMKLLNNLLTLNIKHYHQITSQLMLTIVKTTFESNLSRVSTESIMKLLTQLPNRTSNTLSQLFLNSKREVEDKRVVTANILGLLTNVLDNEELRKELLLIENELLLSYLLSANNELTVPIVEKLIRLSENRNADGCTTFKSCLFNTLLDLLDSKLNTLNEVDIRILLQFLDSELVFNNKFNHFISQLSDSNTIANQSFYVQIVLYTIDNTQIADKLTFDLLFSLVQRVNVSSERYVSQLIKTCCTLEKSLYISDDQKEELSELIAQINSSN</sequence>
<feature type="region of interest" description="Disordered" evidence="1">
    <location>
        <begin position="859"/>
        <end position="888"/>
    </location>
</feature>
<evidence type="ECO:0000256" key="1">
    <source>
        <dbReference type="SAM" id="MobiDB-lite"/>
    </source>
</evidence>
<feature type="compositionally biased region" description="Polar residues" evidence="1">
    <location>
        <begin position="2099"/>
        <end position="2120"/>
    </location>
</feature>
<reference evidence="2" key="1">
    <citation type="submission" date="2022-07" db="EMBL/GenBank/DDBJ databases">
        <title>Evaluation of T. orientalis genome assembly methods using nanopore sequencing and analysis of variation between genomes.</title>
        <authorList>
            <person name="Yam J."/>
            <person name="Micallef M.L."/>
            <person name="Liu M."/>
            <person name="Djordjevic S.P."/>
            <person name="Bogema D.R."/>
            <person name="Jenkins C."/>
        </authorList>
    </citation>
    <scope>NUCLEOTIDE SEQUENCE</scope>
    <source>
        <strain evidence="2">Goon Nure</strain>
    </source>
</reference>
<accession>A0A976MDL4</accession>
<dbReference type="Proteomes" id="UP000244811">
    <property type="component" value="Chromosome 4"/>
</dbReference>
<gene>
    <name evidence="2" type="ORF">MACK_002558</name>
</gene>
<feature type="compositionally biased region" description="Low complexity" evidence="1">
    <location>
        <begin position="2011"/>
        <end position="2026"/>
    </location>
</feature>
<dbReference type="EMBL" id="CP056072">
    <property type="protein sequence ID" value="UKK02465.2"/>
    <property type="molecule type" value="Genomic_DNA"/>
</dbReference>
<protein>
    <submittedName>
        <fullName evidence="2">Uncharacterized protein</fullName>
    </submittedName>
</protein>
<evidence type="ECO:0000313" key="3">
    <source>
        <dbReference type="Proteomes" id="UP000244811"/>
    </source>
</evidence>
<evidence type="ECO:0000313" key="2">
    <source>
        <dbReference type="EMBL" id="UKK02465.2"/>
    </source>
</evidence>
<organism evidence="2 3">
    <name type="scientific">Theileria orientalis</name>
    <dbReference type="NCBI Taxonomy" id="68886"/>
    <lineage>
        <taxon>Eukaryota</taxon>
        <taxon>Sar</taxon>
        <taxon>Alveolata</taxon>
        <taxon>Apicomplexa</taxon>
        <taxon>Aconoidasida</taxon>
        <taxon>Piroplasmida</taxon>
        <taxon>Theileriidae</taxon>
        <taxon>Theileria</taxon>
    </lineage>
</organism>
<name>A0A976MDL4_THEOR</name>
<feature type="region of interest" description="Disordered" evidence="1">
    <location>
        <begin position="2070"/>
        <end position="2120"/>
    </location>
</feature>
<feature type="region of interest" description="Disordered" evidence="1">
    <location>
        <begin position="2010"/>
        <end position="2037"/>
    </location>
</feature>